<feature type="transmembrane region" description="Helical" evidence="6">
    <location>
        <begin position="338"/>
        <end position="356"/>
    </location>
</feature>
<dbReference type="CDD" id="cd17502">
    <property type="entry name" value="MFS_Azr1_MDR_like"/>
    <property type="match status" value="1"/>
</dbReference>
<feature type="transmembrane region" description="Helical" evidence="6">
    <location>
        <begin position="155"/>
        <end position="175"/>
    </location>
</feature>
<sequence length="734" mass="78600">MNDAEKVHVAQAKTANKPPNTVMEYPKGIEVFFIMTALVLSITLCSLDQTIVATAIPNITDQFHSLDEISWYGSAYFMTLGAFQSTWGKAYKYFPLKTSFLVAILIFELGSLIAAVAPDSTTLIVGRAVSGLGASGIAPGVYTIAAFAAEPSKRATYTGVIGIAYGVAAVCGPLIGGGLTKGASWRWCFYINLPIGGLAAFVILLTFKTPKAAKVVEATLKEKLLHMDPLATVLTMGALACLLLALQYGGVIHSWRSSVVIGLLVGFVLISIALVLAELWQGERAMLTPRLMRKRTVWVSSVWGFFFIGAYLITLYYLPIYFQSVDDASPIGSGVRNIPLIVMFSIATYGSGRAITKTGIATPYMAVASVIVTIASGLMYTLEVGTSTGKWVGYQMLAGFGYGLALQVPVVVAQASAEPSDIAPTTAIIIFARSVGGTLLLAAAQSGFVNQIVHKLATTAPSVNPALVTGTGATEVHRLFSGAELHGVVRAYAWGIKVIFAIALACCGLTLPFSLCNKWTNGVVESSVPMLENVDPDYCGGTLTDATQRSHPKQNPTDAKDTTVTISPRYNRRISICRPWDAPELQVSPRRCPERRLDLRSSWNSTHASPVLRRTWRTGDRTAVQVRGPFPTQDLDLDQLDGVAPLGRDSQHRSSPSVHLSFIPPPLKGLLSYCAFNGRPRSPGVLTVVPGSLASFIGPDNCPVTAIQQATKPYYNDEITQRSSAIRDPGPSSI</sequence>
<dbReference type="PANTHER" id="PTHR23501">
    <property type="entry name" value="MAJOR FACILITATOR SUPERFAMILY"/>
    <property type="match status" value="1"/>
</dbReference>
<keyword evidence="4 6" id="KW-1133">Transmembrane helix</keyword>
<feature type="transmembrane region" description="Helical" evidence="6">
    <location>
        <begin position="297"/>
        <end position="318"/>
    </location>
</feature>
<evidence type="ECO:0000259" key="7">
    <source>
        <dbReference type="PROSITE" id="PS50850"/>
    </source>
</evidence>
<feature type="transmembrane region" description="Helical" evidence="6">
    <location>
        <begin position="124"/>
        <end position="148"/>
    </location>
</feature>
<dbReference type="EMBL" id="JAPWDQ010000002">
    <property type="protein sequence ID" value="KAJ5492739.1"/>
    <property type="molecule type" value="Genomic_DNA"/>
</dbReference>
<evidence type="ECO:0000256" key="4">
    <source>
        <dbReference type="ARBA" id="ARBA00022989"/>
    </source>
</evidence>
<evidence type="ECO:0000256" key="6">
    <source>
        <dbReference type="SAM" id="Phobius"/>
    </source>
</evidence>
<feature type="transmembrane region" description="Helical" evidence="6">
    <location>
        <begin position="394"/>
        <end position="413"/>
    </location>
</feature>
<dbReference type="SUPFAM" id="SSF103473">
    <property type="entry name" value="MFS general substrate transporter"/>
    <property type="match status" value="2"/>
</dbReference>
<dbReference type="GO" id="GO:0022857">
    <property type="term" value="F:transmembrane transporter activity"/>
    <property type="evidence" value="ECO:0007669"/>
    <property type="project" value="InterPro"/>
</dbReference>
<dbReference type="InterPro" id="IPR036259">
    <property type="entry name" value="MFS_trans_sf"/>
</dbReference>
<accession>A0A9W9XI09</accession>
<name>A0A9W9XI09_9EURO</name>
<dbReference type="InterPro" id="IPR011701">
    <property type="entry name" value="MFS"/>
</dbReference>
<evidence type="ECO:0000256" key="1">
    <source>
        <dbReference type="ARBA" id="ARBA00004141"/>
    </source>
</evidence>
<feature type="transmembrane region" description="Helical" evidence="6">
    <location>
        <begin position="255"/>
        <end position="276"/>
    </location>
</feature>
<keyword evidence="3 6" id="KW-0812">Transmembrane</keyword>
<feature type="transmembrane region" description="Helical" evidence="6">
    <location>
        <begin position="228"/>
        <end position="249"/>
    </location>
</feature>
<dbReference type="Pfam" id="PF07690">
    <property type="entry name" value="MFS_1"/>
    <property type="match status" value="1"/>
</dbReference>
<gene>
    <name evidence="8" type="ORF">N7539_001485</name>
</gene>
<proteinExistence type="predicted"/>
<feature type="transmembrane region" description="Helical" evidence="6">
    <location>
        <begin position="363"/>
        <end position="382"/>
    </location>
</feature>
<dbReference type="PROSITE" id="PS50850">
    <property type="entry name" value="MFS"/>
    <property type="match status" value="1"/>
</dbReference>
<dbReference type="FunFam" id="1.20.1250.20:FF:000196">
    <property type="entry name" value="MFS toxin efflux pump (AflT)"/>
    <property type="match status" value="1"/>
</dbReference>
<evidence type="ECO:0000313" key="8">
    <source>
        <dbReference type="EMBL" id="KAJ5492739.1"/>
    </source>
</evidence>
<feature type="transmembrane region" description="Helical" evidence="6">
    <location>
        <begin position="99"/>
        <end position="118"/>
    </location>
</feature>
<dbReference type="Proteomes" id="UP001148312">
    <property type="component" value="Unassembled WGS sequence"/>
</dbReference>
<keyword evidence="2" id="KW-0813">Transport</keyword>
<protein>
    <submittedName>
        <fullName evidence="8">Major facilitator superfamily domaingeneral substrate transporter</fullName>
    </submittedName>
</protein>
<feature type="transmembrane region" description="Helical" evidence="6">
    <location>
        <begin position="69"/>
        <end position="87"/>
    </location>
</feature>
<feature type="transmembrane region" description="Helical" evidence="6">
    <location>
        <begin position="491"/>
        <end position="511"/>
    </location>
</feature>
<keyword evidence="5 6" id="KW-0472">Membrane</keyword>
<dbReference type="AlphaFoldDB" id="A0A9W9XI09"/>
<comment type="subcellular location">
    <subcellularLocation>
        <location evidence="1">Membrane</location>
        <topology evidence="1">Multi-pass membrane protein</topology>
    </subcellularLocation>
</comment>
<evidence type="ECO:0000256" key="3">
    <source>
        <dbReference type="ARBA" id="ARBA00022692"/>
    </source>
</evidence>
<dbReference type="FunFam" id="1.20.1720.10:FF:000012">
    <property type="entry name" value="MFS toxin efflux pump (AflT)"/>
    <property type="match status" value="1"/>
</dbReference>
<reference evidence="8" key="1">
    <citation type="submission" date="2022-12" db="EMBL/GenBank/DDBJ databases">
        <authorList>
            <person name="Petersen C."/>
        </authorList>
    </citation>
    <scope>NUCLEOTIDE SEQUENCE</scope>
    <source>
        <strain evidence="8">IBT 30728</strain>
    </source>
</reference>
<dbReference type="Gene3D" id="1.20.1720.10">
    <property type="entry name" value="Multidrug resistance protein D"/>
    <property type="match status" value="1"/>
</dbReference>
<dbReference type="RefSeq" id="XP_056793119.1">
    <property type="nucleotide sequence ID" value="XM_056931088.1"/>
</dbReference>
<feature type="domain" description="Major facilitator superfamily (MFS) profile" evidence="7">
    <location>
        <begin position="34"/>
        <end position="520"/>
    </location>
</feature>
<feature type="transmembrane region" description="Helical" evidence="6">
    <location>
        <begin position="31"/>
        <end position="57"/>
    </location>
</feature>
<dbReference type="GeneID" id="81621337"/>
<feature type="transmembrane region" description="Helical" evidence="6">
    <location>
        <begin position="187"/>
        <end position="207"/>
    </location>
</feature>
<evidence type="ECO:0000313" key="9">
    <source>
        <dbReference type="Proteomes" id="UP001148312"/>
    </source>
</evidence>
<reference evidence="8" key="2">
    <citation type="journal article" date="2023" name="IMA Fungus">
        <title>Comparative genomic study of the Penicillium genus elucidates a diverse pangenome and 15 lateral gene transfer events.</title>
        <authorList>
            <person name="Petersen C."/>
            <person name="Sorensen T."/>
            <person name="Nielsen M.R."/>
            <person name="Sondergaard T.E."/>
            <person name="Sorensen J.L."/>
            <person name="Fitzpatrick D.A."/>
            <person name="Frisvad J.C."/>
            <person name="Nielsen K.L."/>
        </authorList>
    </citation>
    <scope>NUCLEOTIDE SEQUENCE</scope>
    <source>
        <strain evidence="8">IBT 30728</strain>
    </source>
</reference>
<dbReference type="InterPro" id="IPR020846">
    <property type="entry name" value="MFS_dom"/>
</dbReference>
<feature type="transmembrane region" description="Helical" evidence="6">
    <location>
        <begin position="425"/>
        <end position="444"/>
    </location>
</feature>
<evidence type="ECO:0000256" key="5">
    <source>
        <dbReference type="ARBA" id="ARBA00023136"/>
    </source>
</evidence>
<organism evidence="8 9">
    <name type="scientific">Penicillium diatomitis</name>
    <dbReference type="NCBI Taxonomy" id="2819901"/>
    <lineage>
        <taxon>Eukaryota</taxon>
        <taxon>Fungi</taxon>
        <taxon>Dikarya</taxon>
        <taxon>Ascomycota</taxon>
        <taxon>Pezizomycotina</taxon>
        <taxon>Eurotiomycetes</taxon>
        <taxon>Eurotiomycetidae</taxon>
        <taxon>Eurotiales</taxon>
        <taxon>Aspergillaceae</taxon>
        <taxon>Penicillium</taxon>
    </lineage>
</organism>
<dbReference type="PANTHER" id="PTHR23501:SF177">
    <property type="entry name" value="MAJOR FACILITATOR SUPERFAMILY (MFS) PROFILE DOMAIN-CONTAINING PROTEIN-RELATED"/>
    <property type="match status" value="1"/>
</dbReference>
<dbReference type="GO" id="GO:0005886">
    <property type="term" value="C:plasma membrane"/>
    <property type="evidence" value="ECO:0007669"/>
    <property type="project" value="TreeGrafter"/>
</dbReference>
<keyword evidence="9" id="KW-1185">Reference proteome</keyword>
<evidence type="ECO:0000256" key="2">
    <source>
        <dbReference type="ARBA" id="ARBA00022448"/>
    </source>
</evidence>
<comment type="caution">
    <text evidence="8">The sequence shown here is derived from an EMBL/GenBank/DDBJ whole genome shotgun (WGS) entry which is preliminary data.</text>
</comment>